<keyword evidence="1" id="KW-0472">Membrane</keyword>
<evidence type="ECO:0000256" key="1">
    <source>
        <dbReference type="SAM" id="Phobius"/>
    </source>
</evidence>
<organism evidence="2">
    <name type="scientific">Nyctotherus ovalis</name>
    <name type="common">Ciliate protozoan</name>
    <dbReference type="NCBI Taxonomy" id="70075"/>
    <lineage>
        <taxon>Eukaryota</taxon>
        <taxon>Sar</taxon>
        <taxon>Alveolata</taxon>
        <taxon>Ciliophora</taxon>
        <taxon>Intramacronucleata</taxon>
        <taxon>Armophorea</taxon>
        <taxon>Clevelandellida</taxon>
        <taxon>Nyctotheridae</taxon>
        <taxon>Nyctotherus</taxon>
    </lineage>
</organism>
<reference evidence="2" key="1">
    <citation type="journal article" date="2011" name="Mol. Biol. Evol.">
        <title>The Organellar Genome and Metabolic Potential of the Hydrogen-Producing Mitochondrion of Nyctotherus ovalis.</title>
        <authorList>
            <person name="de Graaf R.M."/>
            <person name="Ricard G."/>
            <person name="van Alen T.A."/>
            <person name="Duarte I."/>
            <person name="Dutilh B.E."/>
            <person name="Burgtorf C."/>
            <person name="Kuiper J.W."/>
            <person name="van der Staay G.W."/>
            <person name="Tielens A.G."/>
            <person name="Huynen M.A."/>
            <person name="Hackstein J.H."/>
        </authorList>
    </citation>
    <scope>NUCLEOTIDE SEQUENCE</scope>
</reference>
<keyword evidence="2" id="KW-0496">Mitochondrion</keyword>
<feature type="transmembrane region" description="Helical" evidence="1">
    <location>
        <begin position="6"/>
        <end position="25"/>
    </location>
</feature>
<keyword evidence="1" id="KW-1133">Transmembrane helix</keyword>
<dbReference type="EMBL" id="GU057832">
    <property type="protein sequence ID" value="ADN85883.1"/>
    <property type="molecule type" value="Genomic_DNA"/>
</dbReference>
<evidence type="ECO:0000313" key="2">
    <source>
        <dbReference type="EMBL" id="ADN85883.1"/>
    </source>
</evidence>
<name>F1AAK5_NYCOV</name>
<accession>F1AAK5</accession>
<protein>
    <submittedName>
        <fullName evidence="2">Uncharacterized protein orf74</fullName>
    </submittedName>
</protein>
<gene>
    <name evidence="2" type="primary">orf74</name>
</gene>
<proteinExistence type="predicted"/>
<sequence length="74" mass="8705">MTINSFEFLILNIYMLLAIYLFYFIKLANVSAERLVVARRILYIRGGVLYVTPRRRQTQSRQLLRCAGTYSRGL</sequence>
<geneLocation type="mitochondrion" evidence="2"/>
<dbReference type="AlphaFoldDB" id="F1AAK5"/>
<keyword evidence="1" id="KW-0812">Transmembrane</keyword>